<evidence type="ECO:0008006" key="4">
    <source>
        <dbReference type="Google" id="ProtNLM"/>
    </source>
</evidence>
<dbReference type="PANTHER" id="PTHR33385:SF4">
    <property type="entry name" value="PROTEIN XRI1"/>
    <property type="match status" value="1"/>
</dbReference>
<organism evidence="2 3">
    <name type="scientific">Cuscuta europaea</name>
    <name type="common">European dodder</name>
    <dbReference type="NCBI Taxonomy" id="41803"/>
    <lineage>
        <taxon>Eukaryota</taxon>
        <taxon>Viridiplantae</taxon>
        <taxon>Streptophyta</taxon>
        <taxon>Embryophyta</taxon>
        <taxon>Tracheophyta</taxon>
        <taxon>Spermatophyta</taxon>
        <taxon>Magnoliopsida</taxon>
        <taxon>eudicotyledons</taxon>
        <taxon>Gunneridae</taxon>
        <taxon>Pentapetalae</taxon>
        <taxon>asterids</taxon>
        <taxon>lamiids</taxon>
        <taxon>Solanales</taxon>
        <taxon>Convolvulaceae</taxon>
        <taxon>Cuscuteae</taxon>
        <taxon>Cuscuta</taxon>
        <taxon>Cuscuta subgen. Cuscuta</taxon>
    </lineage>
</organism>
<gene>
    <name evidence="2" type="ORF">CEURO_LOCUS7651</name>
</gene>
<protein>
    <recommendedName>
        <fullName evidence="4">Protein XRI1</fullName>
    </recommendedName>
</protein>
<dbReference type="OrthoDB" id="1913204at2759"/>
<dbReference type="GO" id="GO:0007143">
    <property type="term" value="P:female meiotic nuclear division"/>
    <property type="evidence" value="ECO:0007669"/>
    <property type="project" value="InterPro"/>
</dbReference>
<sequence>MWEWSEDFSQGDDTKTDIPKFLLSQDEDLSFMFDDEETTPVKSFGDFPYHFSSGENSDKEPSSQAKRRRMLEFGSEGLDSLGIVGMPSAMMKSTVAYKEAEKSKSEVSQWVSEFADMSASSNENLDQSSERWIAECFNDAEMHISPGNLNSGVSADETSDVQSEFSNKHLESEVNAVPQKLHPIRTRRNIIFKGRKSNIQTPKVTTSVVYPFDFVKPCGAHGDVTLNDINKRIRTPTLPKKTEKAAVVYPMSAFSGKPVVGKTKIRTEGGKGSITIMRTKG</sequence>
<proteinExistence type="predicted"/>
<dbReference type="AlphaFoldDB" id="A0A9P0YZ53"/>
<dbReference type="PANTHER" id="PTHR33385">
    <property type="entry name" value="PROTEIN XRI1"/>
    <property type="match status" value="1"/>
</dbReference>
<reference evidence="2" key="1">
    <citation type="submission" date="2022-07" db="EMBL/GenBank/DDBJ databases">
        <authorList>
            <person name="Macas J."/>
            <person name="Novak P."/>
            <person name="Neumann P."/>
        </authorList>
    </citation>
    <scope>NUCLEOTIDE SEQUENCE</scope>
</reference>
<name>A0A9P0YZ53_CUSEU</name>
<dbReference type="Proteomes" id="UP001152484">
    <property type="component" value="Unassembled WGS sequence"/>
</dbReference>
<dbReference type="InterPro" id="IPR039933">
    <property type="entry name" value="XRI1"/>
</dbReference>
<keyword evidence="3" id="KW-1185">Reference proteome</keyword>
<accession>A0A9P0YZ53</accession>
<evidence type="ECO:0000313" key="2">
    <source>
        <dbReference type="EMBL" id="CAH9080795.1"/>
    </source>
</evidence>
<feature type="region of interest" description="Disordered" evidence="1">
    <location>
        <begin position="44"/>
        <end position="67"/>
    </location>
</feature>
<dbReference type="GO" id="GO:0007140">
    <property type="term" value="P:male meiotic nuclear division"/>
    <property type="evidence" value="ECO:0007669"/>
    <property type="project" value="InterPro"/>
</dbReference>
<comment type="caution">
    <text evidence="2">The sequence shown here is derived from an EMBL/GenBank/DDBJ whole genome shotgun (WGS) entry which is preliminary data.</text>
</comment>
<evidence type="ECO:0000256" key="1">
    <source>
        <dbReference type="SAM" id="MobiDB-lite"/>
    </source>
</evidence>
<evidence type="ECO:0000313" key="3">
    <source>
        <dbReference type="Proteomes" id="UP001152484"/>
    </source>
</evidence>
<dbReference type="EMBL" id="CAMAPE010000013">
    <property type="protein sequence ID" value="CAH9080795.1"/>
    <property type="molecule type" value="Genomic_DNA"/>
</dbReference>